<dbReference type="InterPro" id="IPR003265">
    <property type="entry name" value="HhH-GPD_domain"/>
</dbReference>
<dbReference type="PIRSF" id="PIRSF001435">
    <property type="entry name" value="Nth"/>
    <property type="match status" value="1"/>
</dbReference>
<organism evidence="11 12">
    <name type="scientific">Candidatus Segetimicrobium genomatis</name>
    <dbReference type="NCBI Taxonomy" id="2569760"/>
    <lineage>
        <taxon>Bacteria</taxon>
        <taxon>Bacillati</taxon>
        <taxon>Candidatus Sysuimicrobiota</taxon>
        <taxon>Candidatus Sysuimicrobiia</taxon>
        <taxon>Candidatus Sysuimicrobiales</taxon>
        <taxon>Candidatus Segetimicrobiaceae</taxon>
        <taxon>Candidatus Segetimicrobium</taxon>
    </lineage>
</organism>
<evidence type="ECO:0000256" key="2">
    <source>
        <dbReference type="ARBA" id="ARBA00008343"/>
    </source>
</evidence>
<name>A0A537K3C0_9BACT</name>
<keyword evidence="8" id="KW-0234">DNA repair</keyword>
<dbReference type="GO" id="GO:0051539">
    <property type="term" value="F:4 iron, 4 sulfur cluster binding"/>
    <property type="evidence" value="ECO:0007669"/>
    <property type="project" value="InterPro"/>
</dbReference>
<dbReference type="AlphaFoldDB" id="A0A537K3C0"/>
<dbReference type="InterPro" id="IPR023170">
    <property type="entry name" value="HhH_base_excis_C"/>
</dbReference>
<proteinExistence type="inferred from homology"/>
<evidence type="ECO:0000256" key="9">
    <source>
        <dbReference type="ARBA" id="ARBA00023295"/>
    </source>
</evidence>
<evidence type="ECO:0000256" key="4">
    <source>
        <dbReference type="ARBA" id="ARBA00022763"/>
    </source>
</evidence>
<dbReference type="SUPFAM" id="SSF48150">
    <property type="entry name" value="DNA-glycosylase"/>
    <property type="match status" value="1"/>
</dbReference>
<dbReference type="SMART" id="SM00525">
    <property type="entry name" value="FES"/>
    <property type="match status" value="1"/>
</dbReference>
<gene>
    <name evidence="11" type="ORF">E6H00_07380</name>
</gene>
<keyword evidence="6" id="KW-0408">Iron</keyword>
<evidence type="ECO:0000256" key="6">
    <source>
        <dbReference type="ARBA" id="ARBA00023004"/>
    </source>
</evidence>
<accession>A0A537K3C0</accession>
<dbReference type="Proteomes" id="UP000318509">
    <property type="component" value="Unassembled WGS sequence"/>
</dbReference>
<keyword evidence="5" id="KW-0378">Hydrolase</keyword>
<dbReference type="SMART" id="SM00478">
    <property type="entry name" value="ENDO3c"/>
    <property type="match status" value="1"/>
</dbReference>
<dbReference type="PANTHER" id="PTHR47203">
    <property type="match status" value="1"/>
</dbReference>
<keyword evidence="11" id="KW-0540">Nuclease</keyword>
<comment type="similarity">
    <text evidence="2">Belongs to the Nth/MutY family.</text>
</comment>
<evidence type="ECO:0000256" key="5">
    <source>
        <dbReference type="ARBA" id="ARBA00022801"/>
    </source>
</evidence>
<dbReference type="GO" id="GO:0004519">
    <property type="term" value="F:endonuclease activity"/>
    <property type="evidence" value="ECO:0007669"/>
    <property type="project" value="UniProtKB-KW"/>
</dbReference>
<comment type="cofactor">
    <cofactor evidence="1">
        <name>[4Fe-4S] cluster</name>
        <dbReference type="ChEBI" id="CHEBI:49883"/>
    </cofactor>
</comment>
<evidence type="ECO:0000313" key="12">
    <source>
        <dbReference type="Proteomes" id="UP000318509"/>
    </source>
</evidence>
<dbReference type="EMBL" id="VBAK01000114">
    <property type="protein sequence ID" value="TMI90281.1"/>
    <property type="molecule type" value="Genomic_DNA"/>
</dbReference>
<dbReference type="InterPro" id="IPR011257">
    <property type="entry name" value="DNA_glycosylase"/>
</dbReference>
<evidence type="ECO:0000256" key="1">
    <source>
        <dbReference type="ARBA" id="ARBA00001966"/>
    </source>
</evidence>
<dbReference type="GO" id="GO:0140097">
    <property type="term" value="F:catalytic activity, acting on DNA"/>
    <property type="evidence" value="ECO:0007669"/>
    <property type="project" value="UniProtKB-ARBA"/>
</dbReference>
<dbReference type="GO" id="GO:0046872">
    <property type="term" value="F:metal ion binding"/>
    <property type="evidence" value="ECO:0007669"/>
    <property type="project" value="UniProtKB-KW"/>
</dbReference>
<reference evidence="11 12" key="1">
    <citation type="journal article" date="2019" name="Nat. Microbiol.">
        <title>Mediterranean grassland soil C-N compound turnover is dependent on rainfall and depth, and is mediated by genomically divergent microorganisms.</title>
        <authorList>
            <person name="Diamond S."/>
            <person name="Andeer P.F."/>
            <person name="Li Z."/>
            <person name="Crits-Christoph A."/>
            <person name="Burstein D."/>
            <person name="Anantharaman K."/>
            <person name="Lane K.R."/>
            <person name="Thomas B.C."/>
            <person name="Pan C."/>
            <person name="Northen T.R."/>
            <person name="Banfield J.F."/>
        </authorList>
    </citation>
    <scope>NUCLEOTIDE SEQUENCE [LARGE SCALE GENOMIC DNA]</scope>
    <source>
        <strain evidence="11">NP_3</strain>
    </source>
</reference>
<evidence type="ECO:0000259" key="10">
    <source>
        <dbReference type="SMART" id="SM00478"/>
    </source>
</evidence>
<evidence type="ECO:0000256" key="8">
    <source>
        <dbReference type="ARBA" id="ARBA00023204"/>
    </source>
</evidence>
<dbReference type="GO" id="GO:0006284">
    <property type="term" value="P:base-excision repair"/>
    <property type="evidence" value="ECO:0007669"/>
    <property type="project" value="InterPro"/>
</dbReference>
<feature type="domain" description="HhH-GPD" evidence="10">
    <location>
        <begin position="36"/>
        <end position="193"/>
    </location>
</feature>
<dbReference type="InterPro" id="IPR003651">
    <property type="entry name" value="Endonuclease3_FeS-loop_motif"/>
</dbReference>
<keyword evidence="9" id="KW-0326">Glycosidase</keyword>
<protein>
    <submittedName>
        <fullName evidence="11">Endonuclease III</fullName>
    </submittedName>
</protein>
<evidence type="ECO:0000256" key="3">
    <source>
        <dbReference type="ARBA" id="ARBA00022723"/>
    </source>
</evidence>
<keyword evidence="3" id="KW-0479">Metal-binding</keyword>
<dbReference type="InterPro" id="IPR004035">
    <property type="entry name" value="Endouclease-III_FeS-bd_BS"/>
</dbReference>
<dbReference type="Gene3D" id="1.10.340.30">
    <property type="entry name" value="Hypothetical protein, domain 2"/>
    <property type="match status" value="1"/>
</dbReference>
<dbReference type="PANTHER" id="PTHR47203:SF1">
    <property type="entry name" value="HYPOTHETICAL BASE EXCISION DNA REPAIR PROTEIN (EUROFUNG)"/>
    <property type="match status" value="1"/>
</dbReference>
<evidence type="ECO:0000313" key="11">
    <source>
        <dbReference type="EMBL" id="TMI90281.1"/>
    </source>
</evidence>
<sequence length="225" mass="25807">MRRKTARVDRILEARYGGPRRRLRLDPLSTLILTVLSQHTSDTNSQRAFERLRRRFPAWERLRDARVEAVIDAIRPAGLSRLKAPRIQRLLTRITAERGRLSLDFLRRWPVDRAKAWLRTLDGVGPKTAAIVLIFGLGKAAFPVDTHVYRVGRRIGIIPEGLSVEKAHGWVEALVRPARYGPFHLLLIRHGREICKAVRPRCVVCPVRGQCDFFRRAARYGAATR</sequence>
<dbReference type="Pfam" id="PF00730">
    <property type="entry name" value="HhH-GPD"/>
    <property type="match status" value="1"/>
</dbReference>
<dbReference type="GO" id="GO:0016798">
    <property type="term" value="F:hydrolase activity, acting on glycosyl bonds"/>
    <property type="evidence" value="ECO:0007669"/>
    <property type="project" value="UniProtKB-KW"/>
</dbReference>
<dbReference type="Gene3D" id="1.10.1670.10">
    <property type="entry name" value="Helix-hairpin-Helix base-excision DNA repair enzymes (C-terminal)"/>
    <property type="match status" value="1"/>
</dbReference>
<keyword evidence="7" id="KW-0411">Iron-sulfur</keyword>
<dbReference type="PROSITE" id="PS00764">
    <property type="entry name" value="ENDONUCLEASE_III_1"/>
    <property type="match status" value="1"/>
</dbReference>
<dbReference type="CDD" id="cd00056">
    <property type="entry name" value="ENDO3c"/>
    <property type="match status" value="1"/>
</dbReference>
<keyword evidence="11" id="KW-0255">Endonuclease</keyword>
<comment type="caution">
    <text evidence="11">The sequence shown here is derived from an EMBL/GenBank/DDBJ whole genome shotgun (WGS) entry which is preliminary data.</text>
</comment>
<evidence type="ECO:0000256" key="7">
    <source>
        <dbReference type="ARBA" id="ARBA00023014"/>
    </source>
</evidence>
<keyword evidence="4" id="KW-0227">DNA damage</keyword>